<dbReference type="PANTHER" id="PTHR37299:SF1">
    <property type="entry name" value="STAGE 0 SPORULATION PROTEIN A HOMOLOG"/>
    <property type="match status" value="1"/>
</dbReference>
<dbReference type="PROSITE" id="PS50110">
    <property type="entry name" value="RESPONSE_REGULATORY"/>
    <property type="match status" value="1"/>
</dbReference>
<feature type="modified residue" description="4-aspartylphosphate" evidence="1">
    <location>
        <position position="55"/>
    </location>
</feature>
<reference evidence="4 5" key="1">
    <citation type="submission" date="2020-07" db="EMBL/GenBank/DDBJ databases">
        <title>Description of Kordia aestuariivivens sp. nov., isolated from a tidal flat.</title>
        <authorList>
            <person name="Park S."/>
            <person name="Yoon J.-H."/>
        </authorList>
    </citation>
    <scope>NUCLEOTIDE SEQUENCE [LARGE SCALE GENOMIC DNA]</scope>
    <source>
        <strain evidence="4 5">YSTF-M3</strain>
    </source>
</reference>
<dbReference type="Proteomes" id="UP000619238">
    <property type="component" value="Unassembled WGS sequence"/>
</dbReference>
<dbReference type="Pfam" id="PF00072">
    <property type="entry name" value="Response_reg"/>
    <property type="match status" value="1"/>
</dbReference>
<comment type="caution">
    <text evidence="4">The sequence shown here is derived from an EMBL/GenBank/DDBJ whole genome shotgun (WGS) entry which is preliminary data.</text>
</comment>
<evidence type="ECO:0000313" key="4">
    <source>
        <dbReference type="EMBL" id="MBC8754642.1"/>
    </source>
</evidence>
<evidence type="ECO:0000313" key="5">
    <source>
        <dbReference type="Proteomes" id="UP000619238"/>
    </source>
</evidence>
<feature type="domain" description="Response regulatory" evidence="2">
    <location>
        <begin position="5"/>
        <end position="122"/>
    </location>
</feature>
<dbReference type="Pfam" id="PF04397">
    <property type="entry name" value="LytTR"/>
    <property type="match status" value="1"/>
</dbReference>
<dbReference type="InterPro" id="IPR011006">
    <property type="entry name" value="CheY-like_superfamily"/>
</dbReference>
<dbReference type="PROSITE" id="PS50930">
    <property type="entry name" value="HTH_LYTTR"/>
    <property type="match status" value="1"/>
</dbReference>
<dbReference type="RefSeq" id="WP_187561693.1">
    <property type="nucleotide sequence ID" value="NZ_JACGWS010000004.1"/>
</dbReference>
<dbReference type="PANTHER" id="PTHR37299">
    <property type="entry name" value="TRANSCRIPTIONAL REGULATOR-RELATED"/>
    <property type="match status" value="1"/>
</dbReference>
<keyword evidence="1" id="KW-0597">Phosphoprotein</keyword>
<dbReference type="Gene3D" id="3.40.50.2300">
    <property type="match status" value="1"/>
</dbReference>
<dbReference type="InterPro" id="IPR046947">
    <property type="entry name" value="LytR-like"/>
</dbReference>
<evidence type="ECO:0000259" key="3">
    <source>
        <dbReference type="PROSITE" id="PS50930"/>
    </source>
</evidence>
<sequence>MNTVNVLIVEDTITESDALVSVLKQNDFNIVGVANTLKSALNLFYNEKIDIAIIDIFLDERPDGIAFAETINAIPNAAKPFIFLTSSTDRTIFGRAKLTHPYSYLIKPFNELEILYTIERALEKFYDQNDAFLSDDENLVIGNDNLFIKKGKSLKKVHTNDIIYIEVEEKYCNIITEKEKFVILISLVKILELLDPNKFYRTHRNFIVNLQKVEEIVPGDNLIILSGNHKATLSEKYKDITKKIRTLK</sequence>
<dbReference type="SMART" id="SM00448">
    <property type="entry name" value="REC"/>
    <property type="match status" value="1"/>
</dbReference>
<feature type="domain" description="HTH LytTR-type" evidence="3">
    <location>
        <begin position="146"/>
        <end position="246"/>
    </location>
</feature>
<protein>
    <submittedName>
        <fullName evidence="4">Response regulator transcription factor</fullName>
    </submittedName>
</protein>
<dbReference type="SUPFAM" id="SSF52172">
    <property type="entry name" value="CheY-like"/>
    <property type="match status" value="1"/>
</dbReference>
<dbReference type="SMART" id="SM00850">
    <property type="entry name" value="LytTR"/>
    <property type="match status" value="1"/>
</dbReference>
<proteinExistence type="predicted"/>
<gene>
    <name evidence="4" type="ORF">H2O64_08145</name>
</gene>
<dbReference type="EMBL" id="JACGWS010000004">
    <property type="protein sequence ID" value="MBC8754642.1"/>
    <property type="molecule type" value="Genomic_DNA"/>
</dbReference>
<dbReference type="InterPro" id="IPR001789">
    <property type="entry name" value="Sig_transdc_resp-reg_receiver"/>
</dbReference>
<evidence type="ECO:0000256" key="1">
    <source>
        <dbReference type="PROSITE-ProRule" id="PRU00169"/>
    </source>
</evidence>
<evidence type="ECO:0000259" key="2">
    <source>
        <dbReference type="PROSITE" id="PS50110"/>
    </source>
</evidence>
<name>A0ABR7Q7Y7_9FLAO</name>
<dbReference type="InterPro" id="IPR007492">
    <property type="entry name" value="LytTR_DNA-bd_dom"/>
</dbReference>
<accession>A0ABR7Q7Y7</accession>
<keyword evidence="5" id="KW-1185">Reference proteome</keyword>
<dbReference type="Gene3D" id="2.40.50.1020">
    <property type="entry name" value="LytTr DNA-binding domain"/>
    <property type="match status" value="1"/>
</dbReference>
<organism evidence="4 5">
    <name type="scientific">Kordia aestuariivivens</name>
    <dbReference type="NCBI Taxonomy" id="2759037"/>
    <lineage>
        <taxon>Bacteria</taxon>
        <taxon>Pseudomonadati</taxon>
        <taxon>Bacteroidota</taxon>
        <taxon>Flavobacteriia</taxon>
        <taxon>Flavobacteriales</taxon>
        <taxon>Flavobacteriaceae</taxon>
        <taxon>Kordia</taxon>
    </lineage>
</organism>